<feature type="compositionally biased region" description="Basic and acidic residues" evidence="1">
    <location>
        <begin position="521"/>
        <end position="536"/>
    </location>
</feature>
<sequence>MSSITASPTSPHNISTTSNRMQSPFADITKSPSTTHPQNAAAASSNSFAASRILPFHRHSSAGGTYSNIAVPLHPFVSPKSPVNASGVSTKKRKFTTRRHNNATRSKKNANLDPKYLHDRLYHTYYRGYLKEFLDEEMDHLVDARVKSTLLRYLKHLNGTGGTRTSTTTRSVVTEGNPLPDTANQNDFTTPIEEPRKSSHVIHPSKSKVHVIPSARGSTSRQGDANSQHSENEEENVERWREATSMELTNPDIEPEEVDNVPTKHPPSKLSLPPVPAPKKPSSGSHSLDTAHVPTLLVNHADDANSAPTSPREQVTPRTRKQNASAISVKDIEAFLTAKKPKIPTLTSNTSELFTEIDTMIEKLSDTRDRQGLEVKVDELSPIEKGKENPFDEDEEQPGEREESPTIERDEATRDGRIWNPLTSESTTTTTTELNVHSVEQEPKQQSHIPPVPQLDSTLTRKNVTFAYDDNIPPMEDEDADFSADKVRRIDRSTLRLDDDEPLQEGEDLSARLGPLDEADVSPKHFEHVSLTKDDLNSSNPPPPKLVIERSPPKPQQISDESSTSPEDNPQIRLRKTSPTSRRQQDKPSLPQQEEPINIDDRIQQLINETGSTLSRKDLMALARVRVPTLARYYEDIARGLSKRDAFEEMRMRALTDMLEQRRTPWPKNQAPDEQREELTSFCEEQQPKLDQDKRHLAELQQKYELNTSSGEELLTRALTEKAEYCQSLIASEQRNLNEAESLLDALEEERDSPQPVDKDKIHDTLVRWAELDTRRRDGMSKLALEDLEYEELLEEARQDAATQTPLSDQTPTKLLPNKMDAITADSLKLPLSSMKSLLSTPNQLGSARSKGSKSARSARSRSARSARGTPRRGGLEDDMHGVFEPVDESDPLFLSLEQNMNALSKSKLMQSALSSAKKEARENDQEESVEETVVAADTGVVKDFSDWKKLASLIKEHQSQLREKAKQAKETSDSLLHSFSFRSRSHLTDDSDLFRVGFGDESR</sequence>
<feature type="region of interest" description="Disordered" evidence="1">
    <location>
        <begin position="160"/>
        <end position="289"/>
    </location>
</feature>
<feature type="compositionally biased region" description="Low complexity" evidence="1">
    <location>
        <begin position="423"/>
        <end position="433"/>
    </location>
</feature>
<feature type="compositionally biased region" description="Basic residues" evidence="1">
    <location>
        <begin position="90"/>
        <end position="108"/>
    </location>
</feature>
<feature type="compositionally biased region" description="Acidic residues" evidence="1">
    <location>
        <begin position="498"/>
        <end position="508"/>
    </location>
</feature>
<dbReference type="EMBL" id="HBGD01008616">
    <property type="protein sequence ID" value="CAD9083833.1"/>
    <property type="molecule type" value="Transcribed_RNA"/>
</dbReference>
<feature type="compositionally biased region" description="Polar residues" evidence="1">
    <location>
        <begin position="216"/>
        <end position="229"/>
    </location>
</feature>
<feature type="region of interest" description="Disordered" evidence="1">
    <location>
        <begin position="1"/>
        <end position="44"/>
    </location>
</feature>
<evidence type="ECO:0000256" key="1">
    <source>
        <dbReference type="SAM" id="MobiDB-lite"/>
    </source>
</evidence>
<feature type="compositionally biased region" description="Low complexity" evidence="1">
    <location>
        <begin position="163"/>
        <end position="174"/>
    </location>
</feature>
<feature type="region of interest" description="Disordered" evidence="1">
    <location>
        <begin position="81"/>
        <end position="109"/>
    </location>
</feature>
<feature type="region of interest" description="Disordered" evidence="1">
    <location>
        <begin position="497"/>
        <end position="599"/>
    </location>
</feature>
<feature type="region of interest" description="Disordered" evidence="1">
    <location>
        <begin position="372"/>
        <end position="457"/>
    </location>
</feature>
<feature type="compositionally biased region" description="Polar residues" evidence="1">
    <location>
        <begin position="1"/>
        <end position="22"/>
    </location>
</feature>
<accession>A0A7S1PH03</accession>
<dbReference type="AlphaFoldDB" id="A0A7S1PH03"/>
<feature type="region of interest" description="Disordered" evidence="1">
    <location>
        <begin position="301"/>
        <end position="324"/>
    </location>
</feature>
<feature type="compositionally biased region" description="Basic residues" evidence="1">
    <location>
        <begin position="851"/>
        <end position="865"/>
    </location>
</feature>
<feature type="compositionally biased region" description="Basic and acidic residues" evidence="1">
    <location>
        <begin position="398"/>
        <end position="417"/>
    </location>
</feature>
<protein>
    <submittedName>
        <fullName evidence="2">Uncharacterized protein</fullName>
    </submittedName>
</protein>
<feature type="compositionally biased region" description="Basic residues" evidence="1">
    <location>
        <begin position="198"/>
        <end position="209"/>
    </location>
</feature>
<feature type="region of interest" description="Disordered" evidence="1">
    <location>
        <begin position="797"/>
        <end position="818"/>
    </location>
</feature>
<name>A0A7S1PH03_9EUKA</name>
<feature type="compositionally biased region" description="Polar residues" evidence="1">
    <location>
        <begin position="556"/>
        <end position="568"/>
    </location>
</feature>
<feature type="compositionally biased region" description="Polar residues" evidence="1">
    <location>
        <begin position="801"/>
        <end position="813"/>
    </location>
</feature>
<feature type="compositionally biased region" description="Basic and acidic residues" evidence="1">
    <location>
        <begin position="372"/>
        <end position="390"/>
    </location>
</feature>
<proteinExistence type="predicted"/>
<feature type="region of interest" description="Disordered" evidence="1">
    <location>
        <begin position="839"/>
        <end position="883"/>
    </location>
</feature>
<gene>
    <name evidence="2" type="ORF">PCOS0759_LOCUS7087</name>
</gene>
<feature type="compositionally biased region" description="Low complexity" evidence="1">
    <location>
        <begin position="839"/>
        <end position="850"/>
    </location>
</feature>
<organism evidence="2">
    <name type="scientific">Percolomonas cosmopolitus</name>
    <dbReference type="NCBI Taxonomy" id="63605"/>
    <lineage>
        <taxon>Eukaryota</taxon>
        <taxon>Discoba</taxon>
        <taxon>Heterolobosea</taxon>
        <taxon>Tetramitia</taxon>
        <taxon>Eutetramitia</taxon>
        <taxon>Percolomonadidae</taxon>
        <taxon>Percolomonas</taxon>
    </lineage>
</organism>
<evidence type="ECO:0000313" key="2">
    <source>
        <dbReference type="EMBL" id="CAD9083833.1"/>
    </source>
</evidence>
<reference evidence="2" key="1">
    <citation type="submission" date="2021-01" db="EMBL/GenBank/DDBJ databases">
        <authorList>
            <person name="Corre E."/>
            <person name="Pelletier E."/>
            <person name="Niang G."/>
            <person name="Scheremetjew M."/>
            <person name="Finn R."/>
            <person name="Kale V."/>
            <person name="Holt S."/>
            <person name="Cochrane G."/>
            <person name="Meng A."/>
            <person name="Brown T."/>
            <person name="Cohen L."/>
        </authorList>
    </citation>
    <scope>NUCLEOTIDE SEQUENCE</scope>
    <source>
        <strain evidence="2">WS</strain>
    </source>
</reference>
<feature type="compositionally biased region" description="Polar residues" evidence="1">
    <location>
        <begin position="306"/>
        <end position="324"/>
    </location>
</feature>